<evidence type="ECO:0000256" key="1">
    <source>
        <dbReference type="SAM" id="MobiDB-lite"/>
    </source>
</evidence>
<keyword evidence="2" id="KW-0732">Signal</keyword>
<proteinExistence type="predicted"/>
<evidence type="ECO:0000313" key="3">
    <source>
        <dbReference type="EMBL" id="MDR7099991.1"/>
    </source>
</evidence>
<dbReference type="RefSeq" id="WP_310054512.1">
    <property type="nucleotide sequence ID" value="NZ_JAVDVW010000002.1"/>
</dbReference>
<evidence type="ECO:0008006" key="5">
    <source>
        <dbReference type="Google" id="ProtNLM"/>
    </source>
</evidence>
<reference evidence="3 4" key="1">
    <citation type="submission" date="2023-07" db="EMBL/GenBank/DDBJ databases">
        <title>Sorghum-associated microbial communities from plants grown in Nebraska, USA.</title>
        <authorList>
            <person name="Schachtman D."/>
        </authorList>
    </citation>
    <scope>NUCLEOTIDE SEQUENCE [LARGE SCALE GENOMIC DNA]</scope>
    <source>
        <strain evidence="3 4">BE187</strain>
    </source>
</reference>
<feature type="signal peptide" evidence="2">
    <location>
        <begin position="1"/>
        <end position="22"/>
    </location>
</feature>
<comment type="caution">
    <text evidence="3">The sequence shown here is derived from an EMBL/GenBank/DDBJ whole genome shotgun (WGS) entry which is preliminary data.</text>
</comment>
<organism evidence="3 4">
    <name type="scientific">Agrilutibacter niabensis</name>
    <dbReference type="NCBI Taxonomy" id="380628"/>
    <lineage>
        <taxon>Bacteria</taxon>
        <taxon>Pseudomonadati</taxon>
        <taxon>Pseudomonadota</taxon>
        <taxon>Gammaproteobacteria</taxon>
        <taxon>Lysobacterales</taxon>
        <taxon>Lysobacteraceae</taxon>
        <taxon>Agrilutibacter</taxon>
    </lineage>
</organism>
<dbReference type="Pfam" id="PF11453">
    <property type="entry name" value="DUF2950"/>
    <property type="match status" value="1"/>
</dbReference>
<gene>
    <name evidence="3" type="ORF">J2X04_002372</name>
</gene>
<feature type="compositionally biased region" description="Polar residues" evidence="1">
    <location>
        <begin position="287"/>
        <end position="304"/>
    </location>
</feature>
<sequence length="304" mass="32877">MTATTRLISFAVLALLAPVVGAQQAYPSPDAAAEALVRALGSSQRAEKPDEVRLAALLGADWRDYVPVGSVGSDDVDAFVARYREHHEFKTDAGGREMLSVGKDAWTLPVPLEKRKGGGWAFDLKAGAQEIRIRRIGRNELAAEQAARAYEDAQDDYAMVDRDGDGALEYAQKFLSSDGKHDGLYWADQPGEEESPLGPLFGDDTPGGDWHGYHYRILAAQGPSAPGGAYDYKLGDNMSRGFALVAWPTKYGDSGVMSFMISHEGELFEKDLGPDSERVAKAMTTFDPDSSWQEVPDTATATAP</sequence>
<feature type="chain" id="PRO_5046078558" description="DUF2950 domain-containing protein" evidence="2">
    <location>
        <begin position="23"/>
        <end position="304"/>
    </location>
</feature>
<keyword evidence="4" id="KW-1185">Reference proteome</keyword>
<evidence type="ECO:0000313" key="4">
    <source>
        <dbReference type="Proteomes" id="UP001267878"/>
    </source>
</evidence>
<dbReference type="InterPro" id="IPR021556">
    <property type="entry name" value="DUF2950"/>
</dbReference>
<protein>
    <recommendedName>
        <fullName evidence="5">DUF2950 domain-containing protein</fullName>
    </recommendedName>
</protein>
<accession>A0ABU1VR89</accession>
<name>A0ABU1VR89_9GAMM</name>
<feature type="region of interest" description="Disordered" evidence="1">
    <location>
        <begin position="285"/>
        <end position="304"/>
    </location>
</feature>
<dbReference type="EMBL" id="JAVDVW010000002">
    <property type="protein sequence ID" value="MDR7099991.1"/>
    <property type="molecule type" value="Genomic_DNA"/>
</dbReference>
<dbReference type="Proteomes" id="UP001267878">
    <property type="component" value="Unassembled WGS sequence"/>
</dbReference>
<evidence type="ECO:0000256" key="2">
    <source>
        <dbReference type="SAM" id="SignalP"/>
    </source>
</evidence>